<reference evidence="1 2" key="1">
    <citation type="submission" date="2024-04" db="EMBL/GenBank/DDBJ databases">
        <title>Tritrichomonas musculus Genome.</title>
        <authorList>
            <person name="Alves-Ferreira E."/>
            <person name="Grigg M."/>
            <person name="Lorenzi H."/>
            <person name="Galac M."/>
        </authorList>
    </citation>
    <scope>NUCLEOTIDE SEQUENCE [LARGE SCALE GENOMIC DNA]</scope>
    <source>
        <strain evidence="1 2">EAF2021</strain>
    </source>
</reference>
<organism evidence="1 2">
    <name type="scientific">Tritrichomonas musculus</name>
    <dbReference type="NCBI Taxonomy" id="1915356"/>
    <lineage>
        <taxon>Eukaryota</taxon>
        <taxon>Metamonada</taxon>
        <taxon>Parabasalia</taxon>
        <taxon>Tritrichomonadida</taxon>
        <taxon>Tritrichomonadidae</taxon>
        <taxon>Tritrichomonas</taxon>
    </lineage>
</organism>
<proteinExistence type="predicted"/>
<accession>A0ABR2K8D8</accession>
<dbReference type="Proteomes" id="UP001470230">
    <property type="component" value="Unassembled WGS sequence"/>
</dbReference>
<gene>
    <name evidence="1" type="ORF">M9Y10_038432</name>
</gene>
<name>A0ABR2K8D8_9EUKA</name>
<dbReference type="EMBL" id="JAPFFF010000006">
    <property type="protein sequence ID" value="KAK8887392.1"/>
    <property type="molecule type" value="Genomic_DNA"/>
</dbReference>
<sequence length="106" mass="12493">MQSFDIFIRYTLKVSDSDFEDLRKHPRFCHQVITDMKAEELHLMELVVDSSRKDTTVKQKQVSLIDFLEKNINQIITKKFGRVLLIIIGKTEISSKFLIVYQSQKD</sequence>
<evidence type="ECO:0000313" key="1">
    <source>
        <dbReference type="EMBL" id="KAK8887392.1"/>
    </source>
</evidence>
<keyword evidence="2" id="KW-1185">Reference proteome</keyword>
<evidence type="ECO:0000313" key="2">
    <source>
        <dbReference type="Proteomes" id="UP001470230"/>
    </source>
</evidence>
<protein>
    <submittedName>
        <fullName evidence="1">Uncharacterized protein</fullName>
    </submittedName>
</protein>
<comment type="caution">
    <text evidence="1">The sequence shown here is derived from an EMBL/GenBank/DDBJ whole genome shotgun (WGS) entry which is preliminary data.</text>
</comment>